<sequence>EEEARGEAGERGGRKTAARRGEKERIEAEPGRVGGEKGRAGEGRRLDNHGFRINLGSAVTVSD</sequence>
<evidence type="ECO:0000313" key="2">
    <source>
        <dbReference type="EMBL" id="GMN72936.1"/>
    </source>
</evidence>
<feature type="non-terminal residue" evidence="2">
    <location>
        <position position="1"/>
    </location>
</feature>
<organism evidence="2 3">
    <name type="scientific">Ficus carica</name>
    <name type="common">Common fig</name>
    <dbReference type="NCBI Taxonomy" id="3494"/>
    <lineage>
        <taxon>Eukaryota</taxon>
        <taxon>Viridiplantae</taxon>
        <taxon>Streptophyta</taxon>
        <taxon>Embryophyta</taxon>
        <taxon>Tracheophyta</taxon>
        <taxon>Spermatophyta</taxon>
        <taxon>Magnoliopsida</taxon>
        <taxon>eudicotyledons</taxon>
        <taxon>Gunneridae</taxon>
        <taxon>Pentapetalae</taxon>
        <taxon>rosids</taxon>
        <taxon>fabids</taxon>
        <taxon>Rosales</taxon>
        <taxon>Moraceae</taxon>
        <taxon>Ficeae</taxon>
        <taxon>Ficus</taxon>
    </lineage>
</organism>
<evidence type="ECO:0000256" key="1">
    <source>
        <dbReference type="SAM" id="MobiDB-lite"/>
    </source>
</evidence>
<feature type="region of interest" description="Disordered" evidence="1">
    <location>
        <begin position="1"/>
        <end position="48"/>
    </location>
</feature>
<gene>
    <name evidence="2" type="ORF">TIFTF001_052092</name>
</gene>
<name>A0AA88JHS4_FICCA</name>
<dbReference type="Proteomes" id="UP001187192">
    <property type="component" value="Unassembled WGS sequence"/>
</dbReference>
<proteinExistence type="predicted"/>
<dbReference type="AlphaFoldDB" id="A0AA88JHS4"/>
<protein>
    <submittedName>
        <fullName evidence="2">Uncharacterized protein</fullName>
    </submittedName>
</protein>
<accession>A0AA88JHS4</accession>
<dbReference type="EMBL" id="BTGU01010484">
    <property type="protein sequence ID" value="GMN72936.1"/>
    <property type="molecule type" value="Genomic_DNA"/>
</dbReference>
<reference evidence="2" key="1">
    <citation type="submission" date="2023-07" db="EMBL/GenBank/DDBJ databases">
        <title>draft genome sequence of fig (Ficus carica).</title>
        <authorList>
            <person name="Takahashi T."/>
            <person name="Nishimura K."/>
        </authorList>
    </citation>
    <scope>NUCLEOTIDE SEQUENCE</scope>
</reference>
<keyword evidence="3" id="KW-1185">Reference proteome</keyword>
<comment type="caution">
    <text evidence="2">The sequence shown here is derived from an EMBL/GenBank/DDBJ whole genome shotgun (WGS) entry which is preliminary data.</text>
</comment>
<evidence type="ECO:0000313" key="3">
    <source>
        <dbReference type="Proteomes" id="UP001187192"/>
    </source>
</evidence>